<feature type="transmembrane region" description="Helical" evidence="13">
    <location>
        <begin position="92"/>
        <end position="111"/>
    </location>
</feature>
<dbReference type="Pfam" id="PF04906">
    <property type="entry name" value="Tweety"/>
    <property type="match status" value="1"/>
</dbReference>
<dbReference type="EnsemblMetazoa" id="ASTEI01200-RA">
    <property type="protein sequence ID" value="ASTEI01200-PA"/>
    <property type="gene ID" value="ASTEI01200"/>
</dbReference>
<evidence type="ECO:0000256" key="12">
    <source>
        <dbReference type="ARBA" id="ARBA00023303"/>
    </source>
</evidence>
<evidence type="ECO:0000256" key="5">
    <source>
        <dbReference type="ARBA" id="ARBA00022692"/>
    </source>
</evidence>
<keyword evidence="5 13" id="KW-0812">Transmembrane</keyword>
<evidence type="ECO:0000256" key="3">
    <source>
        <dbReference type="ARBA" id="ARBA00022448"/>
    </source>
</evidence>
<name>A0A182XYB4_ANOST</name>
<evidence type="ECO:0000256" key="4">
    <source>
        <dbReference type="ARBA" id="ARBA00022475"/>
    </source>
</evidence>
<dbReference type="GO" id="GO:0005229">
    <property type="term" value="F:intracellularly calcium-gated chloride channel activity"/>
    <property type="evidence" value="ECO:0007669"/>
    <property type="project" value="TreeGrafter"/>
</dbReference>
<protein>
    <recommendedName>
        <fullName evidence="13">Protein tweety homolog</fullName>
    </recommendedName>
</protein>
<evidence type="ECO:0000256" key="2">
    <source>
        <dbReference type="ARBA" id="ARBA00009849"/>
    </source>
</evidence>
<dbReference type="OMA" id="IINCPLP"/>
<keyword evidence="11 13" id="KW-0868">Chloride</keyword>
<feature type="region of interest" description="Disordered" evidence="14">
    <location>
        <begin position="538"/>
        <end position="694"/>
    </location>
</feature>
<dbReference type="InterPro" id="IPR006990">
    <property type="entry name" value="Tweety"/>
</dbReference>
<evidence type="ECO:0000313" key="16">
    <source>
        <dbReference type="Proteomes" id="UP000076408"/>
    </source>
</evidence>
<dbReference type="PANTHER" id="PTHR12424">
    <property type="entry name" value="TWEETY-RELATED"/>
    <property type="match status" value="1"/>
</dbReference>
<dbReference type="CDD" id="cd07912">
    <property type="entry name" value="Tweety_N"/>
    <property type="match status" value="1"/>
</dbReference>
<comment type="similarity">
    <text evidence="2 13">Belongs to the tweety family.</text>
</comment>
<sequence>MGYPGTTEDDDQYRVPLIAKLLHALPHYNITFHRINNTFRPSNDVYLESLGILGSIPAALLIVSLFGLLLYLLTRCCDRKPRPAHSITSLKVTLSIVTVLCCAAIGLGLYGNDDLHNGLLEVLQAGRKVDGVVSSVRNQTFILENTLTMKIQQQLTELEDIFDQKTNNQTALAQLQQALLTAKGNITIAKNAANDIRRPLVGLTITDFLTKGDQWELIRWPGTVAILALLLVLCAVLLVGVARHSRCALILFSVCGLLAVTGSWLMSGLYLSTSVAVGDLCNDPADFLVHQAPHELPADILLYYTQCDISRSNPFTQRLRESQNAINNARNAMSIVSKISPVLFKNAGLAPKLGSVNADIKLCERLLTGLTALVDCRAVHYSYLVATRGLCECGLLGLVLMLIASFMAAILLTIMVWVDSHTWIYIRKRNDYAQVEEQSYVSHQLHPQSHQNMNTRTLPHHPKGPPVISGSHTIAHPGRNAKHDMSQVQQAQQQLHHQQAHAQAQQAQAQAQAHMMHHHQAMMRAGGTHTLGRLPSHSSPTHLHGPNNGNYAACNDRKFHPPAIHQQPHYHTHSHQQQPQQVQQQQLQMQQLQQQRAMLDPATAAAAAAHHLHLHQQQQHAAGGPGHVHPAQTMTINRKLHGTGGVPGGHPLPPVYGDDNPPPLPPLRNPQKALPQPVSTVAGSDPTTTDAAGSDKQIYIYSTAKYGKYDPNGKSHLHQQQQLQQQQSHPASGKPPGEAGPDKAVGGAGAKNPNTTTFSSTPGFNSKPLPSIINCPLPDIPKSASNGSNSTASKDDIYVKRKLLSDHPNGSKFATLKPIPAPKIEPNNLNGKHQHQQHPISNGANGVGGVTPADLASQLPPPPPPPPLPVTGSSSGSSGGSSSGYGTAGLTTSQIQSLPLPPPPLELLQQQQQQTHPDDQGLRLPPPPTTEELRSTLASNGVDGQQNGGVSDSVPNGDTTLPDKAAHGHDDNSFYAVTEL</sequence>
<dbReference type="VEuPathDB" id="VectorBase:ASTEI01200"/>
<feature type="compositionally biased region" description="Low complexity" evidence="14">
    <location>
        <begin position="575"/>
        <end position="632"/>
    </location>
</feature>
<dbReference type="PANTHER" id="PTHR12424:SF8">
    <property type="entry name" value="PROTEIN TWEETY"/>
    <property type="match status" value="1"/>
</dbReference>
<evidence type="ECO:0000256" key="7">
    <source>
        <dbReference type="ARBA" id="ARBA00023065"/>
    </source>
</evidence>
<feature type="compositionally biased region" description="Polar residues" evidence="14">
    <location>
        <begin position="783"/>
        <end position="792"/>
    </location>
</feature>
<reference evidence="16" key="1">
    <citation type="journal article" date="2014" name="Genome Biol.">
        <title>Genome analysis of a major urban malaria vector mosquito, Anopheles stephensi.</title>
        <authorList>
            <person name="Jiang X."/>
            <person name="Peery A."/>
            <person name="Hall A.B."/>
            <person name="Sharma A."/>
            <person name="Chen X.G."/>
            <person name="Waterhouse R.M."/>
            <person name="Komissarov A."/>
            <person name="Riehle M.M."/>
            <person name="Shouche Y."/>
            <person name="Sharakhova M.V."/>
            <person name="Lawson D."/>
            <person name="Pakpour N."/>
            <person name="Arensburger P."/>
            <person name="Davidson V.L."/>
            <person name="Eiglmeier K."/>
            <person name="Emrich S."/>
            <person name="George P."/>
            <person name="Kennedy R.C."/>
            <person name="Mane S.P."/>
            <person name="Maslen G."/>
            <person name="Oringanje C."/>
            <person name="Qi Y."/>
            <person name="Settlage R."/>
            <person name="Tojo M."/>
            <person name="Tubio J.M."/>
            <person name="Unger M.F."/>
            <person name="Wang B."/>
            <person name="Vernick K.D."/>
            <person name="Ribeiro J.M."/>
            <person name="James A.A."/>
            <person name="Michel K."/>
            <person name="Riehle M.A."/>
            <person name="Luckhart S."/>
            <person name="Sharakhov I.V."/>
            <person name="Tu Z."/>
        </authorList>
    </citation>
    <scope>NUCLEOTIDE SEQUENCE [LARGE SCALE GENOMIC DNA]</scope>
    <source>
        <strain evidence="16">Indian</strain>
    </source>
</reference>
<accession>A0A182XYB4</accession>
<organism evidence="15 16">
    <name type="scientific">Anopheles stephensi</name>
    <name type="common">Indo-Pakistan malaria mosquito</name>
    <dbReference type="NCBI Taxonomy" id="30069"/>
    <lineage>
        <taxon>Eukaryota</taxon>
        <taxon>Metazoa</taxon>
        <taxon>Ecdysozoa</taxon>
        <taxon>Arthropoda</taxon>
        <taxon>Hexapoda</taxon>
        <taxon>Insecta</taxon>
        <taxon>Pterygota</taxon>
        <taxon>Neoptera</taxon>
        <taxon>Endopterygota</taxon>
        <taxon>Diptera</taxon>
        <taxon>Nematocera</taxon>
        <taxon>Culicoidea</taxon>
        <taxon>Culicidae</taxon>
        <taxon>Anophelinae</taxon>
        <taxon>Anopheles</taxon>
    </lineage>
</organism>
<feature type="compositionally biased region" description="Polar residues" evidence="14">
    <location>
        <begin position="677"/>
        <end position="691"/>
    </location>
</feature>
<feature type="transmembrane region" description="Helical" evidence="13">
    <location>
        <begin position="218"/>
        <end position="241"/>
    </location>
</feature>
<evidence type="ECO:0000313" key="15">
    <source>
        <dbReference type="EnsemblMetazoa" id="ASTEI01200-PA"/>
    </source>
</evidence>
<keyword evidence="9 13" id="KW-0869">Chloride channel</keyword>
<keyword evidence="6 13" id="KW-1133">Transmembrane helix</keyword>
<keyword evidence="8 13" id="KW-0472">Membrane</keyword>
<feature type="compositionally biased region" description="Low complexity" evidence="14">
    <location>
        <begin position="888"/>
        <end position="898"/>
    </location>
</feature>
<feature type="compositionally biased region" description="Polar residues" evidence="14">
    <location>
        <begin position="752"/>
        <end position="764"/>
    </location>
</feature>
<feature type="compositionally biased region" description="Low complexity" evidence="14">
    <location>
        <begin position="718"/>
        <end position="729"/>
    </location>
</feature>
<proteinExistence type="inferred from homology"/>
<keyword evidence="3 13" id="KW-0813">Transport</keyword>
<feature type="compositionally biased region" description="Gly residues" evidence="14">
    <location>
        <begin position="877"/>
        <end position="887"/>
    </location>
</feature>
<dbReference type="Proteomes" id="UP000076408">
    <property type="component" value="Unassembled WGS sequence"/>
</dbReference>
<comment type="function">
    <text evidence="13">Probable chloride channel.</text>
</comment>
<feature type="compositionally biased region" description="Basic and acidic residues" evidence="14">
    <location>
        <begin position="793"/>
        <end position="805"/>
    </location>
</feature>
<keyword evidence="7 13" id="KW-0406">Ion transport</keyword>
<feature type="region of interest" description="Disordered" evidence="14">
    <location>
        <begin position="710"/>
        <end position="980"/>
    </location>
</feature>
<feature type="compositionally biased region" description="Polar residues" evidence="14">
    <location>
        <begin position="938"/>
        <end position="959"/>
    </location>
</feature>
<evidence type="ECO:0000256" key="1">
    <source>
        <dbReference type="ARBA" id="ARBA00004651"/>
    </source>
</evidence>
<feature type="region of interest" description="Disordered" evidence="14">
    <location>
        <begin position="462"/>
        <end position="511"/>
    </location>
</feature>
<dbReference type="VEuPathDB" id="VectorBase:ASTEI20_046079"/>
<reference evidence="15" key="2">
    <citation type="submission" date="2020-05" db="UniProtKB">
        <authorList>
            <consortium name="EnsemblMetazoa"/>
        </authorList>
    </citation>
    <scope>IDENTIFICATION</scope>
    <source>
        <strain evidence="15">Indian</strain>
    </source>
</reference>
<feature type="transmembrane region" description="Helical" evidence="13">
    <location>
        <begin position="395"/>
        <end position="418"/>
    </location>
</feature>
<evidence type="ECO:0000256" key="13">
    <source>
        <dbReference type="RuleBase" id="RU361114"/>
    </source>
</evidence>
<feature type="compositionally biased region" description="Pro residues" evidence="14">
    <location>
        <begin position="650"/>
        <end position="668"/>
    </location>
</feature>
<feature type="compositionally biased region" description="Polar residues" evidence="14">
    <location>
        <begin position="827"/>
        <end position="844"/>
    </location>
</feature>
<dbReference type="AlphaFoldDB" id="A0A182XYB4"/>
<dbReference type="GO" id="GO:0005886">
    <property type="term" value="C:plasma membrane"/>
    <property type="evidence" value="ECO:0007669"/>
    <property type="project" value="UniProtKB-SubCell"/>
</dbReference>
<feature type="transmembrane region" description="Helical" evidence="13">
    <location>
        <begin position="248"/>
        <end position="271"/>
    </location>
</feature>
<feature type="transmembrane region" description="Helical" evidence="13">
    <location>
        <begin position="50"/>
        <end position="72"/>
    </location>
</feature>
<keyword evidence="12 13" id="KW-0407">Ion channel</keyword>
<feature type="compositionally biased region" description="Low complexity" evidence="14">
    <location>
        <begin position="489"/>
        <end position="511"/>
    </location>
</feature>
<evidence type="ECO:0000256" key="6">
    <source>
        <dbReference type="ARBA" id="ARBA00022989"/>
    </source>
</evidence>
<evidence type="ECO:0000256" key="9">
    <source>
        <dbReference type="ARBA" id="ARBA00023173"/>
    </source>
</evidence>
<evidence type="ECO:0000256" key="8">
    <source>
        <dbReference type="ARBA" id="ARBA00023136"/>
    </source>
</evidence>
<comment type="subcellular location">
    <subcellularLocation>
        <location evidence="1 13">Cell membrane</location>
        <topology evidence="1 13">Multi-pass membrane protein</topology>
    </subcellularLocation>
</comment>
<evidence type="ECO:0000256" key="10">
    <source>
        <dbReference type="ARBA" id="ARBA00023180"/>
    </source>
</evidence>
<evidence type="ECO:0000256" key="14">
    <source>
        <dbReference type="SAM" id="MobiDB-lite"/>
    </source>
</evidence>
<feature type="compositionally biased region" description="Pro residues" evidence="14">
    <location>
        <begin position="859"/>
        <end position="869"/>
    </location>
</feature>
<keyword evidence="4" id="KW-1003">Cell membrane</keyword>
<dbReference type="VEuPathDB" id="VectorBase:ASTE007446"/>
<dbReference type="VEuPathDB" id="VectorBase:ASTEI20_046017"/>
<evidence type="ECO:0000256" key="11">
    <source>
        <dbReference type="ARBA" id="ARBA00023214"/>
    </source>
</evidence>
<dbReference type="GO" id="GO:0034707">
    <property type="term" value="C:chloride channel complex"/>
    <property type="evidence" value="ECO:0007669"/>
    <property type="project" value="UniProtKB-UniRule"/>
</dbReference>
<keyword evidence="10" id="KW-0325">Glycoprotein</keyword>
<dbReference type="GO" id="GO:0072320">
    <property type="term" value="F:volume-sensitive chloride channel activity"/>
    <property type="evidence" value="ECO:0007669"/>
    <property type="project" value="TreeGrafter"/>
</dbReference>
<keyword evidence="16" id="KW-1185">Reference proteome</keyword>